<evidence type="ECO:0000313" key="11">
    <source>
        <dbReference type="EnsemblPlants" id="TraesCS6D02G096700.1.cds1"/>
    </source>
</evidence>
<evidence type="ECO:0000256" key="2">
    <source>
        <dbReference type="ARBA" id="ARBA00022614"/>
    </source>
</evidence>
<protein>
    <recommendedName>
        <fullName evidence="10">Leucine-rich repeat-containing N-terminal plant-type domain-containing protein</fullName>
    </recommendedName>
</protein>
<evidence type="ECO:0000256" key="8">
    <source>
        <dbReference type="ARBA" id="ARBA00023180"/>
    </source>
</evidence>
<evidence type="ECO:0000256" key="5">
    <source>
        <dbReference type="ARBA" id="ARBA00022737"/>
    </source>
</evidence>
<dbReference type="Pfam" id="PF00560">
    <property type="entry name" value="LRR_1"/>
    <property type="match status" value="1"/>
</dbReference>
<evidence type="ECO:0000256" key="7">
    <source>
        <dbReference type="ARBA" id="ARBA00023136"/>
    </source>
</evidence>
<comment type="subcellular location">
    <subcellularLocation>
        <location evidence="1">Membrane</location>
        <topology evidence="1">Single-pass type I membrane protein</topology>
    </subcellularLocation>
</comment>
<dbReference type="Pfam" id="PF08263">
    <property type="entry name" value="LRRNT_2"/>
    <property type="match status" value="1"/>
</dbReference>
<evidence type="ECO:0000256" key="4">
    <source>
        <dbReference type="ARBA" id="ARBA00022729"/>
    </source>
</evidence>
<reference evidence="11" key="1">
    <citation type="submission" date="2018-08" db="EMBL/GenBank/DDBJ databases">
        <authorList>
            <person name="Rossello M."/>
        </authorList>
    </citation>
    <scope>NUCLEOTIDE SEQUENCE [LARGE SCALE GENOMIC DNA]</scope>
    <source>
        <strain evidence="11">cv. Chinese Spring</strain>
    </source>
</reference>
<dbReference type="Gramene" id="TraesCS6D02G096700.1">
    <property type="protein sequence ID" value="TraesCS6D02G096700.1.cds1"/>
    <property type="gene ID" value="TraesCS6D02G096700"/>
</dbReference>
<reference evidence="11" key="2">
    <citation type="submission" date="2018-10" db="UniProtKB">
        <authorList>
            <consortium name="EnsemblPlants"/>
        </authorList>
    </citation>
    <scope>IDENTIFICATION</scope>
</reference>
<dbReference type="GO" id="GO:0016020">
    <property type="term" value="C:membrane"/>
    <property type="evidence" value="ECO:0007669"/>
    <property type="project" value="UniProtKB-SubCell"/>
</dbReference>
<evidence type="ECO:0000313" key="12">
    <source>
        <dbReference type="Proteomes" id="UP000019116"/>
    </source>
</evidence>
<dbReference type="Gramene" id="TraesCAD_scaffold_017106_01G000500.1">
    <property type="protein sequence ID" value="TraesCAD_scaffold_017106_01G000500.1"/>
    <property type="gene ID" value="TraesCAD_scaffold_017106_01G000500"/>
</dbReference>
<organism evidence="11">
    <name type="scientific">Triticum aestivum</name>
    <name type="common">Wheat</name>
    <dbReference type="NCBI Taxonomy" id="4565"/>
    <lineage>
        <taxon>Eukaryota</taxon>
        <taxon>Viridiplantae</taxon>
        <taxon>Streptophyta</taxon>
        <taxon>Embryophyta</taxon>
        <taxon>Tracheophyta</taxon>
        <taxon>Spermatophyta</taxon>
        <taxon>Magnoliopsida</taxon>
        <taxon>Liliopsida</taxon>
        <taxon>Poales</taxon>
        <taxon>Poaceae</taxon>
        <taxon>BOP clade</taxon>
        <taxon>Pooideae</taxon>
        <taxon>Triticodae</taxon>
        <taxon>Triticeae</taxon>
        <taxon>Triticinae</taxon>
        <taxon>Triticum</taxon>
    </lineage>
</organism>
<keyword evidence="3" id="KW-0812">Transmembrane</keyword>
<dbReference type="SUPFAM" id="SSF52058">
    <property type="entry name" value="L domain-like"/>
    <property type="match status" value="1"/>
</dbReference>
<dbReference type="EnsemblPlants" id="TraesCS6D02G096700.1">
    <property type="protein sequence ID" value="TraesCS6D02G096700.1.cds1"/>
    <property type="gene ID" value="TraesCS6D02G096700"/>
</dbReference>
<dbReference type="Gramene" id="TraesCLE_scaffold_003235_01G000500.1">
    <property type="protein sequence ID" value="TraesCLE_scaffold_003235_01G000500.1"/>
    <property type="gene ID" value="TraesCLE_scaffold_003235_01G000500"/>
</dbReference>
<keyword evidence="4 9" id="KW-0732">Signal</keyword>
<accession>A0A3B6QBC3</accession>
<evidence type="ECO:0000256" key="3">
    <source>
        <dbReference type="ARBA" id="ARBA00022692"/>
    </source>
</evidence>
<dbReference type="Gramene" id="TraesRN6D0100234000.1">
    <property type="protein sequence ID" value="TraesRN6D0100234000.1"/>
    <property type="gene ID" value="TraesRN6D0100234000"/>
</dbReference>
<sequence length="135" mass="14335">MHPPPKSLLILLLHAVLLAASPHALAQRLPAAACTPQERDALLAFKQGITISSDTAGLLASWREDDCCQWRGVRCSNRTGHVVALNLRGHELVGEISPSLLSLPHLEHLDLSSNSLVGPAGSIPEFLGSLGNLIT</sequence>
<keyword evidence="12" id="KW-1185">Reference proteome</keyword>
<keyword evidence="2" id="KW-0433">Leucine-rich repeat</keyword>
<dbReference type="AlphaFoldDB" id="A0A3B6QBC3"/>
<dbReference type="InterPro" id="IPR001611">
    <property type="entry name" value="Leu-rich_rpt"/>
</dbReference>
<proteinExistence type="predicted"/>
<dbReference type="STRING" id="4565.A0A3B6QBC3"/>
<keyword evidence="7" id="KW-0472">Membrane</keyword>
<dbReference type="InterPro" id="IPR046956">
    <property type="entry name" value="RLP23-like"/>
</dbReference>
<keyword evidence="8" id="KW-0325">Glycoprotein</keyword>
<dbReference type="Gramene" id="TraesROB_scaffold_004452_01G000500.1">
    <property type="protein sequence ID" value="TraesROB_scaffold_004452_01G000500.1"/>
    <property type="gene ID" value="TraesROB_scaffold_004452_01G000500"/>
</dbReference>
<dbReference type="Gene3D" id="3.80.10.10">
    <property type="entry name" value="Ribonuclease Inhibitor"/>
    <property type="match status" value="1"/>
</dbReference>
<dbReference type="PANTHER" id="PTHR48063:SF90">
    <property type="entry name" value="OS11G0565920 PROTEIN"/>
    <property type="match status" value="1"/>
</dbReference>
<feature type="signal peptide" evidence="9">
    <location>
        <begin position="1"/>
        <end position="26"/>
    </location>
</feature>
<dbReference type="Gramene" id="TraesCS6D03G0210100.1">
    <property type="protein sequence ID" value="TraesCS6D03G0210100.1.CDS1"/>
    <property type="gene ID" value="TraesCS6D03G0210100"/>
</dbReference>
<feature type="domain" description="Leucine-rich repeat-containing N-terminal plant-type" evidence="10">
    <location>
        <begin position="36"/>
        <end position="76"/>
    </location>
</feature>
<dbReference type="Proteomes" id="UP000019116">
    <property type="component" value="Chromosome 6D"/>
</dbReference>
<dbReference type="SMR" id="A0A3B6QBC3"/>
<dbReference type="PANTHER" id="PTHR48063">
    <property type="entry name" value="LRR RECEPTOR-LIKE KINASE"/>
    <property type="match status" value="1"/>
</dbReference>
<dbReference type="Gramene" id="TraesWEE_scaffold_011278_01G000500.1">
    <property type="protein sequence ID" value="TraesWEE_scaffold_011278_01G000500.1"/>
    <property type="gene ID" value="TraesWEE_scaffold_011278_01G000500"/>
</dbReference>
<name>A0A3B6QBC3_WHEAT</name>
<evidence type="ECO:0000256" key="1">
    <source>
        <dbReference type="ARBA" id="ARBA00004479"/>
    </source>
</evidence>
<dbReference type="InterPro" id="IPR032675">
    <property type="entry name" value="LRR_dom_sf"/>
</dbReference>
<dbReference type="OrthoDB" id="1600340at2759"/>
<evidence type="ECO:0000256" key="6">
    <source>
        <dbReference type="ARBA" id="ARBA00022989"/>
    </source>
</evidence>
<evidence type="ECO:0000256" key="9">
    <source>
        <dbReference type="SAM" id="SignalP"/>
    </source>
</evidence>
<keyword evidence="6" id="KW-1133">Transmembrane helix</keyword>
<keyword evidence="5" id="KW-0677">Repeat</keyword>
<feature type="chain" id="PRO_5043179470" description="Leucine-rich repeat-containing N-terminal plant-type domain-containing protein" evidence="9">
    <location>
        <begin position="27"/>
        <end position="135"/>
    </location>
</feature>
<dbReference type="InterPro" id="IPR013210">
    <property type="entry name" value="LRR_N_plant-typ"/>
</dbReference>
<dbReference type="OMA" id="DASWNCF"/>
<evidence type="ECO:0000259" key="10">
    <source>
        <dbReference type="Pfam" id="PF08263"/>
    </source>
</evidence>